<feature type="compositionally biased region" description="Polar residues" evidence="3">
    <location>
        <begin position="22"/>
        <end position="31"/>
    </location>
</feature>
<evidence type="ECO:0000313" key="4">
    <source>
        <dbReference type="EMBL" id="QBM91106.1"/>
    </source>
</evidence>
<feature type="compositionally biased region" description="Acidic residues" evidence="3">
    <location>
        <begin position="339"/>
        <end position="368"/>
    </location>
</feature>
<dbReference type="AlphaFoldDB" id="A0A4P6XWU2"/>
<gene>
    <name evidence="4" type="primary">MPUL0G01490</name>
    <name evidence="4" type="ORF">METSCH_G01490</name>
</gene>
<feature type="region of interest" description="Disordered" evidence="3">
    <location>
        <begin position="1"/>
        <end position="31"/>
    </location>
</feature>
<accession>A0A4P6XWU2</accession>
<sequence>MVSDRPRKFQMRGENGIRVHPSANNSTDGPLNGQTQHRVHIYIFLDLLYCICYHCHPTFLHLFSYPGMSASKILEKLLRKGQITSSTQQKITTNQPNGLFSGQSSRQSSYNSLATPPSDRPVDPVVARLKAARKAEREQKERELREKKGLPPKKEPSARQKSGSRQVKSAPTQALRAPANRANLGGSRPKTGAMSKSSMSAQQRSAPAEKKAKMSFNELMAKASGIDQSKMSIALKQKTKSPEAPPTSRRRTPDPEKKAVSMDKNANLKPSQGPQTSRRSPLDKSRPISNAKTYLNPPLSVQAKGPLPMRKPSSALAAKLQQKPASKGRHVSQQGESLGEQEDEESDLDSFIASEDEEELQAEPEYDRDEIWSIFNRGKKRSHYAYDDYDSDDMEATGAEILEEESRSKRNALLEDKKEMEKEAKLAAMKRARKMGKRS</sequence>
<name>A0A4P6XWU2_9ASCO</name>
<feature type="compositionally biased region" description="Polar residues" evidence="3">
    <location>
        <begin position="268"/>
        <end position="279"/>
    </location>
</feature>
<evidence type="ECO:0000256" key="1">
    <source>
        <dbReference type="ARBA" id="ARBA00006461"/>
    </source>
</evidence>
<keyword evidence="5" id="KW-1185">Reference proteome</keyword>
<comment type="similarity">
    <text evidence="1">Belongs to the SPT2 family.</text>
</comment>
<reference evidence="5" key="1">
    <citation type="submission" date="2019-03" db="EMBL/GenBank/DDBJ databases">
        <title>Snf2 controls pulcherriminic acid biosynthesis and connects pigmentation and antifungal activity of the yeast Metschnikowia pulcherrima.</title>
        <authorList>
            <person name="Gore-Lloyd D."/>
            <person name="Sumann I."/>
            <person name="Brachmann A.O."/>
            <person name="Schneeberger K."/>
            <person name="Ortiz-Merino R.A."/>
            <person name="Moreno-Beltran M."/>
            <person name="Schlaefli M."/>
            <person name="Kirner P."/>
            <person name="Santos Kron A."/>
            <person name="Wolfe K.H."/>
            <person name="Piel J."/>
            <person name="Ahrens C.H."/>
            <person name="Henk D."/>
            <person name="Freimoser F.M."/>
        </authorList>
    </citation>
    <scope>NUCLEOTIDE SEQUENCE [LARGE SCALE GENOMIC DNA]</scope>
    <source>
        <strain evidence="5">APC 1.2</strain>
    </source>
</reference>
<proteinExistence type="inferred from homology"/>
<evidence type="ECO:0000313" key="5">
    <source>
        <dbReference type="Proteomes" id="UP000292447"/>
    </source>
</evidence>
<feature type="compositionally biased region" description="Basic and acidic residues" evidence="3">
    <location>
        <begin position="404"/>
        <end position="419"/>
    </location>
</feature>
<feature type="compositionally biased region" description="Polar residues" evidence="3">
    <location>
        <begin position="159"/>
        <end position="172"/>
    </location>
</feature>
<keyword evidence="2" id="KW-0175">Coiled coil</keyword>
<feature type="region of interest" description="Disordered" evidence="3">
    <location>
        <begin position="396"/>
        <end position="419"/>
    </location>
</feature>
<dbReference type="Pfam" id="PF08243">
    <property type="entry name" value="SPT2"/>
    <property type="match status" value="1"/>
</dbReference>
<feature type="region of interest" description="Disordered" evidence="3">
    <location>
        <begin position="84"/>
        <end position="372"/>
    </location>
</feature>
<dbReference type="SMART" id="SM00784">
    <property type="entry name" value="SPT2"/>
    <property type="match status" value="1"/>
</dbReference>
<evidence type="ECO:0000256" key="3">
    <source>
        <dbReference type="SAM" id="MobiDB-lite"/>
    </source>
</evidence>
<feature type="compositionally biased region" description="Polar residues" evidence="3">
    <location>
        <begin position="194"/>
        <end position="205"/>
    </location>
</feature>
<feature type="compositionally biased region" description="Basic and acidic residues" evidence="3">
    <location>
        <begin position="251"/>
        <end position="261"/>
    </location>
</feature>
<feature type="compositionally biased region" description="Low complexity" evidence="3">
    <location>
        <begin position="84"/>
        <end position="112"/>
    </location>
</feature>
<dbReference type="EMBL" id="CP034462">
    <property type="protein sequence ID" value="QBM91106.1"/>
    <property type="molecule type" value="Genomic_DNA"/>
</dbReference>
<organism evidence="4 5">
    <name type="scientific">Metschnikowia aff. pulcherrima</name>
    <dbReference type="NCBI Taxonomy" id="2163413"/>
    <lineage>
        <taxon>Eukaryota</taxon>
        <taxon>Fungi</taxon>
        <taxon>Dikarya</taxon>
        <taxon>Ascomycota</taxon>
        <taxon>Saccharomycotina</taxon>
        <taxon>Pichiomycetes</taxon>
        <taxon>Metschnikowiaceae</taxon>
        <taxon>Metschnikowia</taxon>
    </lineage>
</organism>
<feature type="compositionally biased region" description="Basic and acidic residues" evidence="3">
    <location>
        <begin position="133"/>
        <end position="158"/>
    </location>
</feature>
<protein>
    <submittedName>
        <fullName evidence="4">Protein SPT2</fullName>
    </submittedName>
</protein>
<dbReference type="InterPro" id="IPR013256">
    <property type="entry name" value="Chromatin_SPT2"/>
</dbReference>
<evidence type="ECO:0000256" key="2">
    <source>
        <dbReference type="ARBA" id="ARBA00023054"/>
    </source>
</evidence>
<dbReference type="STRING" id="2163413.A0A4P6XWU2"/>
<dbReference type="Proteomes" id="UP000292447">
    <property type="component" value="Chromosome VII"/>
</dbReference>